<evidence type="ECO:0000256" key="10">
    <source>
        <dbReference type="ARBA" id="ARBA00048798"/>
    </source>
</evidence>
<evidence type="ECO:0000313" key="13">
    <source>
        <dbReference type="Proteomes" id="UP000193200"/>
    </source>
</evidence>
<dbReference type="Proteomes" id="UP000193200">
    <property type="component" value="Unassembled WGS sequence"/>
</dbReference>
<sequence>MAGVFFSQGKWTDENPKLTGPMDHAFWMSTVVFDGARSIRGLVPDLDLHCERLVRSTEAMLMNSPLPADEIAALCREGIRKMPRESELYVRPMVFAREGFVSPDPDSAEFVLAVYDSPMPGDGGFSACFSSFRRPARDQAPTDAKASCLYPNSQRALREATQRGFDNAILCDPNDNIAEFATANIWIAKDGVAMTPAANGTFLAGITRRRVIQLLRDDGIEVIECPLRRQDILEADEVFNSGNYGKVMPVVRVEDRDFQPGPITKRAHDLYFEFANDASVF</sequence>
<evidence type="ECO:0000256" key="5">
    <source>
        <dbReference type="ARBA" id="ARBA00009320"/>
    </source>
</evidence>
<comment type="catalytic activity">
    <reaction evidence="9">
        <text>L-valine + 2-oxoglutarate = 3-methyl-2-oxobutanoate + L-glutamate</text>
        <dbReference type="Rhea" id="RHEA:24813"/>
        <dbReference type="ChEBI" id="CHEBI:11851"/>
        <dbReference type="ChEBI" id="CHEBI:16810"/>
        <dbReference type="ChEBI" id="CHEBI:29985"/>
        <dbReference type="ChEBI" id="CHEBI:57762"/>
        <dbReference type="EC" id="2.6.1.42"/>
    </reaction>
</comment>
<dbReference type="Pfam" id="PF01063">
    <property type="entry name" value="Aminotran_4"/>
    <property type="match status" value="1"/>
</dbReference>
<comment type="similarity">
    <text evidence="5">Belongs to the class-IV pyridoxal-phosphate-dependent aminotransferase family.</text>
</comment>
<dbReference type="InParanoid" id="A0A1Y5R8Z4"/>
<dbReference type="InterPro" id="IPR036038">
    <property type="entry name" value="Aminotransferase-like"/>
</dbReference>
<evidence type="ECO:0000256" key="7">
    <source>
        <dbReference type="ARBA" id="ARBA00014472"/>
    </source>
</evidence>
<reference evidence="12 13" key="1">
    <citation type="submission" date="2017-03" db="EMBL/GenBank/DDBJ databases">
        <authorList>
            <person name="Afonso C.L."/>
            <person name="Miller P.J."/>
            <person name="Scott M.A."/>
            <person name="Spackman E."/>
            <person name="Goraichik I."/>
            <person name="Dimitrov K.M."/>
            <person name="Suarez D.L."/>
            <person name="Swayne D.E."/>
        </authorList>
    </citation>
    <scope>NUCLEOTIDE SEQUENCE [LARGE SCALE GENOMIC DNA]</scope>
    <source>
        <strain evidence="12 13">CECT 7691</strain>
    </source>
</reference>
<keyword evidence="8" id="KW-0028">Amino-acid biosynthesis</keyword>
<dbReference type="GO" id="GO:0005829">
    <property type="term" value="C:cytosol"/>
    <property type="evidence" value="ECO:0007669"/>
    <property type="project" value="TreeGrafter"/>
</dbReference>
<keyword evidence="13" id="KW-1185">Reference proteome</keyword>
<dbReference type="Gene3D" id="3.20.10.10">
    <property type="entry name" value="D-amino Acid Aminotransferase, subunit A, domain 2"/>
    <property type="match status" value="1"/>
</dbReference>
<gene>
    <name evidence="12" type="primary">ilvE_1</name>
    <name evidence="12" type="ORF">OCH7691_00111</name>
</gene>
<keyword evidence="12" id="KW-0032">Aminotransferase</keyword>
<comment type="catalytic activity">
    <reaction evidence="10">
        <text>L-isoleucine + 2-oxoglutarate = (S)-3-methyl-2-oxopentanoate + L-glutamate</text>
        <dbReference type="Rhea" id="RHEA:24801"/>
        <dbReference type="ChEBI" id="CHEBI:16810"/>
        <dbReference type="ChEBI" id="CHEBI:29985"/>
        <dbReference type="ChEBI" id="CHEBI:35146"/>
        <dbReference type="ChEBI" id="CHEBI:58045"/>
        <dbReference type="EC" id="2.6.1.42"/>
    </reaction>
</comment>
<dbReference type="InterPro" id="IPR050571">
    <property type="entry name" value="Class-IV_PLP-Dep_Aminotrnsfr"/>
</dbReference>
<comment type="pathway">
    <text evidence="4">Amino-acid biosynthesis; L-leucine biosynthesis; L-leucine from 3-methyl-2-oxobutanoate: step 4/4.</text>
</comment>
<evidence type="ECO:0000256" key="4">
    <source>
        <dbReference type="ARBA" id="ARBA00005072"/>
    </source>
</evidence>
<dbReference type="EMBL" id="FWFR01000001">
    <property type="protein sequence ID" value="SLN11896.1"/>
    <property type="molecule type" value="Genomic_DNA"/>
</dbReference>
<name>A0A1Y5R8Z4_9PROT</name>
<evidence type="ECO:0000256" key="2">
    <source>
        <dbReference type="ARBA" id="ARBA00004824"/>
    </source>
</evidence>
<dbReference type="GO" id="GO:0052655">
    <property type="term" value="F:L-valine-2-oxoglutarate transaminase activity"/>
    <property type="evidence" value="ECO:0007669"/>
    <property type="project" value="RHEA"/>
</dbReference>
<dbReference type="GO" id="GO:0009082">
    <property type="term" value="P:branched-chain amino acid biosynthetic process"/>
    <property type="evidence" value="ECO:0007669"/>
    <property type="project" value="UniProtKB-KW"/>
</dbReference>
<dbReference type="Gene3D" id="3.30.470.10">
    <property type="match status" value="1"/>
</dbReference>
<evidence type="ECO:0000313" key="12">
    <source>
        <dbReference type="EMBL" id="SLN11896.1"/>
    </source>
</evidence>
<dbReference type="RefSeq" id="WP_085881486.1">
    <property type="nucleotide sequence ID" value="NZ_FWFR01000001.1"/>
</dbReference>
<dbReference type="InterPro" id="IPR043132">
    <property type="entry name" value="BCAT-like_C"/>
</dbReference>
<evidence type="ECO:0000256" key="8">
    <source>
        <dbReference type="ARBA" id="ARBA00023304"/>
    </source>
</evidence>
<dbReference type="AlphaFoldDB" id="A0A1Y5R8Z4"/>
<accession>A0A1Y5R8Z4</accession>
<dbReference type="OrthoDB" id="21319at2"/>
<dbReference type="PANTHER" id="PTHR42743:SF11">
    <property type="entry name" value="AMINODEOXYCHORISMATE LYASE"/>
    <property type="match status" value="1"/>
</dbReference>
<evidence type="ECO:0000256" key="6">
    <source>
        <dbReference type="ARBA" id="ARBA00013053"/>
    </source>
</evidence>
<organism evidence="12 13">
    <name type="scientific">Oceanibacterium hippocampi</name>
    <dbReference type="NCBI Taxonomy" id="745714"/>
    <lineage>
        <taxon>Bacteria</taxon>
        <taxon>Pseudomonadati</taxon>
        <taxon>Pseudomonadota</taxon>
        <taxon>Alphaproteobacteria</taxon>
        <taxon>Sneathiellales</taxon>
        <taxon>Sneathiellaceae</taxon>
        <taxon>Oceanibacterium</taxon>
    </lineage>
</organism>
<protein>
    <recommendedName>
        <fullName evidence="7">Probable branched-chain-amino-acid aminotransferase</fullName>
        <ecNumber evidence="6">2.6.1.42</ecNumber>
    </recommendedName>
</protein>
<dbReference type="SUPFAM" id="SSF56752">
    <property type="entry name" value="D-aminoacid aminotransferase-like PLP-dependent enzymes"/>
    <property type="match status" value="1"/>
</dbReference>
<comment type="pathway">
    <text evidence="3">Amino-acid biosynthesis; L-valine biosynthesis; L-valine from pyruvate: step 4/4.</text>
</comment>
<evidence type="ECO:0000256" key="1">
    <source>
        <dbReference type="ARBA" id="ARBA00003109"/>
    </source>
</evidence>
<keyword evidence="12" id="KW-0808">Transferase</keyword>
<dbReference type="GO" id="GO:0052654">
    <property type="term" value="F:L-leucine-2-oxoglutarate transaminase activity"/>
    <property type="evidence" value="ECO:0007669"/>
    <property type="project" value="RHEA"/>
</dbReference>
<comment type="pathway">
    <text evidence="2">Amino-acid biosynthesis; L-isoleucine biosynthesis; L-isoleucine from 2-oxobutanoate: step 4/4.</text>
</comment>
<evidence type="ECO:0000256" key="9">
    <source>
        <dbReference type="ARBA" id="ARBA00048212"/>
    </source>
</evidence>
<proteinExistence type="inferred from homology"/>
<comment type="catalytic activity">
    <reaction evidence="11">
        <text>L-leucine + 2-oxoglutarate = 4-methyl-2-oxopentanoate + L-glutamate</text>
        <dbReference type="Rhea" id="RHEA:18321"/>
        <dbReference type="ChEBI" id="CHEBI:16810"/>
        <dbReference type="ChEBI" id="CHEBI:17865"/>
        <dbReference type="ChEBI" id="CHEBI:29985"/>
        <dbReference type="ChEBI" id="CHEBI:57427"/>
        <dbReference type="EC" id="2.6.1.42"/>
    </reaction>
</comment>
<dbReference type="NCBIfam" id="NF009896">
    <property type="entry name" value="PRK13356.1"/>
    <property type="match status" value="1"/>
</dbReference>
<dbReference type="GO" id="GO:0052656">
    <property type="term" value="F:L-isoleucine-2-oxoglutarate transaminase activity"/>
    <property type="evidence" value="ECO:0007669"/>
    <property type="project" value="RHEA"/>
</dbReference>
<dbReference type="PANTHER" id="PTHR42743">
    <property type="entry name" value="AMINO-ACID AMINOTRANSFERASE"/>
    <property type="match status" value="1"/>
</dbReference>
<dbReference type="InterPro" id="IPR043131">
    <property type="entry name" value="BCAT-like_N"/>
</dbReference>
<keyword evidence="8" id="KW-0100">Branched-chain amino acid biosynthesis</keyword>
<dbReference type="EC" id="2.6.1.42" evidence="6"/>
<evidence type="ECO:0000256" key="3">
    <source>
        <dbReference type="ARBA" id="ARBA00004931"/>
    </source>
</evidence>
<evidence type="ECO:0000256" key="11">
    <source>
        <dbReference type="ARBA" id="ARBA00049229"/>
    </source>
</evidence>
<comment type="function">
    <text evidence="1">Acts on leucine, isoleucine and valine.</text>
</comment>
<dbReference type="InterPro" id="IPR001544">
    <property type="entry name" value="Aminotrans_IV"/>
</dbReference>